<sequence length="67" mass="7678">MNQSRKEAHNHDHIKILTTQKAKNGKKMNMQVKTVTLPETETFEKPTAVVVVIRSHTTQLLLQKTPE</sequence>
<dbReference type="Proteomes" id="UP000002051">
    <property type="component" value="Chromosome 4"/>
</dbReference>
<reference evidence="1 3" key="2">
    <citation type="journal article" date="2014" name="BMC Genomics">
        <title>An improved genome release (version Mt4.0) for the model legume Medicago truncatula.</title>
        <authorList>
            <person name="Tang H."/>
            <person name="Krishnakumar V."/>
            <person name="Bidwell S."/>
            <person name="Rosen B."/>
            <person name="Chan A."/>
            <person name="Zhou S."/>
            <person name="Gentzbittel L."/>
            <person name="Childs K.L."/>
            <person name="Yandell M."/>
            <person name="Gundlach H."/>
            <person name="Mayer K.F."/>
            <person name="Schwartz D.C."/>
            <person name="Town C.D."/>
        </authorList>
    </citation>
    <scope>GENOME REANNOTATION</scope>
    <source>
        <strain evidence="1">A17</strain>
        <strain evidence="2 3">cv. Jemalong A17</strain>
    </source>
</reference>
<gene>
    <name evidence="1" type="ordered locus">MTR_4g124595</name>
</gene>
<proteinExistence type="predicted"/>
<protein>
    <submittedName>
        <fullName evidence="1 2">Uncharacterized protein</fullName>
    </submittedName>
</protein>
<evidence type="ECO:0000313" key="1">
    <source>
        <dbReference type="EMBL" id="KEH32412.1"/>
    </source>
</evidence>
<dbReference type="AlphaFoldDB" id="A0A072URX5"/>
<organism evidence="1 3">
    <name type="scientific">Medicago truncatula</name>
    <name type="common">Barrel medic</name>
    <name type="synonym">Medicago tribuloides</name>
    <dbReference type="NCBI Taxonomy" id="3880"/>
    <lineage>
        <taxon>Eukaryota</taxon>
        <taxon>Viridiplantae</taxon>
        <taxon>Streptophyta</taxon>
        <taxon>Embryophyta</taxon>
        <taxon>Tracheophyta</taxon>
        <taxon>Spermatophyta</taxon>
        <taxon>Magnoliopsida</taxon>
        <taxon>eudicotyledons</taxon>
        <taxon>Gunneridae</taxon>
        <taxon>Pentapetalae</taxon>
        <taxon>rosids</taxon>
        <taxon>fabids</taxon>
        <taxon>Fabales</taxon>
        <taxon>Fabaceae</taxon>
        <taxon>Papilionoideae</taxon>
        <taxon>50 kb inversion clade</taxon>
        <taxon>NPAAA clade</taxon>
        <taxon>Hologalegina</taxon>
        <taxon>IRL clade</taxon>
        <taxon>Trifolieae</taxon>
        <taxon>Medicago</taxon>
    </lineage>
</organism>
<dbReference type="EnsemblPlants" id="KEH32412">
    <property type="protein sequence ID" value="KEH32412"/>
    <property type="gene ID" value="MTR_4g124595"/>
</dbReference>
<dbReference type="EMBL" id="CM001220">
    <property type="protein sequence ID" value="KEH32412.1"/>
    <property type="molecule type" value="Genomic_DNA"/>
</dbReference>
<keyword evidence="3" id="KW-1185">Reference proteome</keyword>
<evidence type="ECO:0000313" key="2">
    <source>
        <dbReference type="EnsemblPlants" id="KEH32412"/>
    </source>
</evidence>
<accession>A0A072URX5</accession>
<reference evidence="1 3" key="1">
    <citation type="journal article" date="2011" name="Nature">
        <title>The Medicago genome provides insight into the evolution of rhizobial symbioses.</title>
        <authorList>
            <person name="Young N.D."/>
            <person name="Debelle F."/>
            <person name="Oldroyd G.E."/>
            <person name="Geurts R."/>
            <person name="Cannon S.B."/>
            <person name="Udvardi M.K."/>
            <person name="Benedito V.A."/>
            <person name="Mayer K.F."/>
            <person name="Gouzy J."/>
            <person name="Schoof H."/>
            <person name="Van de Peer Y."/>
            <person name="Proost S."/>
            <person name="Cook D.R."/>
            <person name="Meyers B.C."/>
            <person name="Spannagl M."/>
            <person name="Cheung F."/>
            <person name="De Mita S."/>
            <person name="Krishnakumar V."/>
            <person name="Gundlach H."/>
            <person name="Zhou S."/>
            <person name="Mudge J."/>
            <person name="Bharti A.K."/>
            <person name="Murray J.D."/>
            <person name="Naoumkina M.A."/>
            <person name="Rosen B."/>
            <person name="Silverstein K.A."/>
            <person name="Tang H."/>
            <person name="Rombauts S."/>
            <person name="Zhao P.X."/>
            <person name="Zhou P."/>
            <person name="Barbe V."/>
            <person name="Bardou P."/>
            <person name="Bechner M."/>
            <person name="Bellec A."/>
            <person name="Berger A."/>
            <person name="Berges H."/>
            <person name="Bidwell S."/>
            <person name="Bisseling T."/>
            <person name="Choisne N."/>
            <person name="Couloux A."/>
            <person name="Denny R."/>
            <person name="Deshpande S."/>
            <person name="Dai X."/>
            <person name="Doyle J.J."/>
            <person name="Dudez A.M."/>
            <person name="Farmer A.D."/>
            <person name="Fouteau S."/>
            <person name="Franken C."/>
            <person name="Gibelin C."/>
            <person name="Gish J."/>
            <person name="Goldstein S."/>
            <person name="Gonzalez A.J."/>
            <person name="Green P.J."/>
            <person name="Hallab A."/>
            <person name="Hartog M."/>
            <person name="Hua A."/>
            <person name="Humphray S.J."/>
            <person name="Jeong D.H."/>
            <person name="Jing Y."/>
            <person name="Jocker A."/>
            <person name="Kenton S.M."/>
            <person name="Kim D.J."/>
            <person name="Klee K."/>
            <person name="Lai H."/>
            <person name="Lang C."/>
            <person name="Lin S."/>
            <person name="Macmil S.L."/>
            <person name="Magdelenat G."/>
            <person name="Matthews L."/>
            <person name="McCorrison J."/>
            <person name="Monaghan E.L."/>
            <person name="Mun J.H."/>
            <person name="Najar F.Z."/>
            <person name="Nicholson C."/>
            <person name="Noirot C."/>
            <person name="O'Bleness M."/>
            <person name="Paule C.R."/>
            <person name="Poulain J."/>
            <person name="Prion F."/>
            <person name="Qin B."/>
            <person name="Qu C."/>
            <person name="Retzel E.F."/>
            <person name="Riddle C."/>
            <person name="Sallet E."/>
            <person name="Samain S."/>
            <person name="Samson N."/>
            <person name="Sanders I."/>
            <person name="Saurat O."/>
            <person name="Scarpelli C."/>
            <person name="Schiex T."/>
            <person name="Segurens B."/>
            <person name="Severin A.J."/>
            <person name="Sherrier D.J."/>
            <person name="Shi R."/>
            <person name="Sims S."/>
            <person name="Singer S.R."/>
            <person name="Sinharoy S."/>
            <person name="Sterck L."/>
            <person name="Viollet A."/>
            <person name="Wang B.B."/>
            <person name="Wang K."/>
            <person name="Wang M."/>
            <person name="Wang X."/>
            <person name="Warfsmann J."/>
            <person name="Weissenbach J."/>
            <person name="White D.D."/>
            <person name="White J.D."/>
            <person name="Wiley G.B."/>
            <person name="Wincker P."/>
            <person name="Xing Y."/>
            <person name="Yang L."/>
            <person name="Yao Z."/>
            <person name="Ying F."/>
            <person name="Zhai J."/>
            <person name="Zhou L."/>
            <person name="Zuber A."/>
            <person name="Denarie J."/>
            <person name="Dixon R.A."/>
            <person name="May G.D."/>
            <person name="Schwartz D.C."/>
            <person name="Rogers J."/>
            <person name="Quetier F."/>
            <person name="Town C.D."/>
            <person name="Roe B.A."/>
        </authorList>
    </citation>
    <scope>NUCLEOTIDE SEQUENCE [LARGE SCALE GENOMIC DNA]</scope>
    <source>
        <strain evidence="1">A17</strain>
        <strain evidence="2 3">cv. Jemalong A17</strain>
    </source>
</reference>
<evidence type="ECO:0000313" key="3">
    <source>
        <dbReference type="Proteomes" id="UP000002051"/>
    </source>
</evidence>
<name>A0A072URX5_MEDTR</name>
<dbReference type="HOGENOM" id="CLU_2816270_0_0_1"/>
<reference evidence="2" key="3">
    <citation type="submission" date="2015-04" db="UniProtKB">
        <authorList>
            <consortium name="EnsemblPlants"/>
        </authorList>
    </citation>
    <scope>IDENTIFICATION</scope>
    <source>
        <strain evidence="2">cv. Jemalong A17</strain>
    </source>
</reference>